<protein>
    <recommendedName>
        <fullName evidence="3">Reverse transcriptase Ty1/copia-type domain-containing protein</fullName>
    </recommendedName>
</protein>
<sequence length="69" mass="8126">MNIQNMFSSINSSRFLLGINIEIQDIKEQQTWSIVLLPEGKHPIGCKWIYKIKRHANGNARRFSDRRKV</sequence>
<proteinExistence type="predicted"/>
<evidence type="ECO:0008006" key="3">
    <source>
        <dbReference type="Google" id="ProtNLM"/>
    </source>
</evidence>
<reference evidence="1 2" key="1">
    <citation type="submission" date="2019-06" db="EMBL/GenBank/DDBJ databases">
        <title>WGS assembly of Gossypium darwinii.</title>
        <authorList>
            <person name="Chen Z.J."/>
            <person name="Sreedasyam A."/>
            <person name="Ando A."/>
            <person name="Song Q."/>
            <person name="De L."/>
            <person name="Hulse-Kemp A."/>
            <person name="Ding M."/>
            <person name="Ye W."/>
            <person name="Kirkbride R."/>
            <person name="Jenkins J."/>
            <person name="Plott C."/>
            <person name="Lovell J."/>
            <person name="Lin Y.-M."/>
            <person name="Vaughn R."/>
            <person name="Liu B."/>
            <person name="Li W."/>
            <person name="Simpson S."/>
            <person name="Scheffler B."/>
            <person name="Saski C."/>
            <person name="Grover C."/>
            <person name="Hu G."/>
            <person name="Conover J."/>
            <person name="Carlson J."/>
            <person name="Shu S."/>
            <person name="Boston L."/>
            <person name="Williams M."/>
            <person name="Peterson D."/>
            <person name="Mcgee K."/>
            <person name="Jones D."/>
            <person name="Wendel J."/>
            <person name="Stelly D."/>
            <person name="Grimwood J."/>
            <person name="Schmutz J."/>
        </authorList>
    </citation>
    <scope>NUCLEOTIDE SEQUENCE [LARGE SCALE GENOMIC DNA]</scope>
    <source>
        <strain evidence="1">1808015.09</strain>
    </source>
</reference>
<dbReference type="EMBL" id="CM017710">
    <property type="protein sequence ID" value="TYG51384.1"/>
    <property type="molecule type" value="Genomic_DNA"/>
</dbReference>
<keyword evidence="2" id="KW-1185">Reference proteome</keyword>
<dbReference type="Proteomes" id="UP000323506">
    <property type="component" value="Chromosome D10"/>
</dbReference>
<accession>A0A5D2B225</accession>
<name>A0A5D2B225_GOSDA</name>
<gene>
    <name evidence="1" type="ORF">ES288_D10G253300v1</name>
</gene>
<organism evidence="1 2">
    <name type="scientific">Gossypium darwinii</name>
    <name type="common">Darwin's cotton</name>
    <name type="synonym">Gossypium barbadense var. darwinii</name>
    <dbReference type="NCBI Taxonomy" id="34276"/>
    <lineage>
        <taxon>Eukaryota</taxon>
        <taxon>Viridiplantae</taxon>
        <taxon>Streptophyta</taxon>
        <taxon>Embryophyta</taxon>
        <taxon>Tracheophyta</taxon>
        <taxon>Spermatophyta</taxon>
        <taxon>Magnoliopsida</taxon>
        <taxon>eudicotyledons</taxon>
        <taxon>Gunneridae</taxon>
        <taxon>Pentapetalae</taxon>
        <taxon>rosids</taxon>
        <taxon>malvids</taxon>
        <taxon>Malvales</taxon>
        <taxon>Malvaceae</taxon>
        <taxon>Malvoideae</taxon>
        <taxon>Gossypium</taxon>
    </lineage>
</organism>
<evidence type="ECO:0000313" key="2">
    <source>
        <dbReference type="Proteomes" id="UP000323506"/>
    </source>
</evidence>
<evidence type="ECO:0000313" key="1">
    <source>
        <dbReference type="EMBL" id="TYG51384.1"/>
    </source>
</evidence>
<dbReference type="AlphaFoldDB" id="A0A5D2B225"/>